<evidence type="ECO:0000313" key="3">
    <source>
        <dbReference type="Proteomes" id="UP000234190"/>
    </source>
</evidence>
<comment type="caution">
    <text evidence="2">The sequence shown here is derived from an EMBL/GenBank/DDBJ whole genome shotgun (WGS) entry which is preliminary data.</text>
</comment>
<evidence type="ECO:0000313" key="2">
    <source>
        <dbReference type="EMBL" id="PLC49291.1"/>
    </source>
</evidence>
<organism evidence="2 3">
    <name type="scientific">Pollutimonas subterranea</name>
    <dbReference type="NCBI Taxonomy" id="2045210"/>
    <lineage>
        <taxon>Bacteria</taxon>
        <taxon>Pseudomonadati</taxon>
        <taxon>Pseudomonadota</taxon>
        <taxon>Betaproteobacteria</taxon>
        <taxon>Burkholderiales</taxon>
        <taxon>Alcaligenaceae</taxon>
        <taxon>Pollutimonas</taxon>
    </lineage>
</organism>
<name>A0A2N4U2P6_9BURK</name>
<keyword evidence="3" id="KW-1185">Reference proteome</keyword>
<feature type="compositionally biased region" description="Basic and acidic residues" evidence="1">
    <location>
        <begin position="46"/>
        <end position="58"/>
    </location>
</feature>
<gene>
    <name evidence="2" type="ORF">CR159_13350</name>
</gene>
<reference evidence="2 3" key="1">
    <citation type="submission" date="2017-10" db="EMBL/GenBank/DDBJ databases">
        <title>Two draft genome sequences of Pusillimonas sp. strains isolated from a nitrate- and radionuclide-contaminated groundwater in Russia.</title>
        <authorList>
            <person name="Grouzdev D.S."/>
            <person name="Tourova T.P."/>
            <person name="Goeva M.A."/>
            <person name="Babich T.L."/>
            <person name="Sokolova D.S."/>
            <person name="Abdullin R."/>
            <person name="Poltaraus A.B."/>
            <person name="Toshchakov S.V."/>
            <person name="Nazina T.N."/>
        </authorList>
    </citation>
    <scope>NUCLEOTIDE SEQUENCE [LARGE SCALE GENOMIC DNA]</scope>
    <source>
        <strain evidence="2 3">JR1/69-3-13</strain>
    </source>
</reference>
<dbReference type="RefSeq" id="WP_102074460.1">
    <property type="nucleotide sequence ID" value="NZ_PDNW01000011.1"/>
</dbReference>
<dbReference type="AlphaFoldDB" id="A0A2N4U2P6"/>
<proteinExistence type="predicted"/>
<dbReference type="Proteomes" id="UP000234190">
    <property type="component" value="Unassembled WGS sequence"/>
</dbReference>
<dbReference type="OrthoDB" id="8690095at2"/>
<protein>
    <submittedName>
        <fullName evidence="2">Uncharacterized protein</fullName>
    </submittedName>
</protein>
<feature type="region of interest" description="Disordered" evidence="1">
    <location>
        <begin position="40"/>
        <end position="73"/>
    </location>
</feature>
<sequence length="73" mass="7966">MHDFSSAIAGSRGNSVMRFLFLIVLVANVAVLAYGQGFFGTPPSEQGREPRQLSERNQHAITLGQPLQPGQLR</sequence>
<evidence type="ECO:0000256" key="1">
    <source>
        <dbReference type="SAM" id="MobiDB-lite"/>
    </source>
</evidence>
<accession>A0A2N4U2P6</accession>
<dbReference type="EMBL" id="PDNW01000011">
    <property type="protein sequence ID" value="PLC49291.1"/>
    <property type="molecule type" value="Genomic_DNA"/>
</dbReference>